<evidence type="ECO:0000256" key="6">
    <source>
        <dbReference type="SAM" id="Phobius"/>
    </source>
</evidence>
<reference evidence="8 9" key="1">
    <citation type="submission" date="2024-02" db="EMBL/GenBank/DDBJ databases">
        <title>Full genome sequence of Nocardioides kribbensis.</title>
        <authorList>
            <person name="Poletto B.L."/>
            <person name="Silva G."/>
            <person name="Galante D."/>
            <person name="Campos K.R."/>
            <person name="Santos M.B.N."/>
            <person name="Sacchi C.T."/>
        </authorList>
    </citation>
    <scope>NUCLEOTIDE SEQUENCE [LARGE SCALE GENOMIC DNA]</scope>
    <source>
        <strain evidence="8 9">O4R</strain>
    </source>
</reference>
<feature type="compositionally biased region" description="Low complexity" evidence="5">
    <location>
        <begin position="18"/>
        <end position="28"/>
    </location>
</feature>
<evidence type="ECO:0000259" key="7">
    <source>
        <dbReference type="Pfam" id="PF06305"/>
    </source>
</evidence>
<comment type="caution">
    <text evidence="8">The sequence shown here is derived from an EMBL/GenBank/DDBJ whole genome shotgun (WGS) entry which is preliminary data.</text>
</comment>
<keyword evidence="2 6" id="KW-0812">Transmembrane</keyword>
<dbReference type="Pfam" id="PF06305">
    <property type="entry name" value="LapA_dom"/>
    <property type="match status" value="1"/>
</dbReference>
<name>A0ABV1NX71_9ACTN</name>
<keyword evidence="1" id="KW-1003">Cell membrane</keyword>
<organism evidence="8 9">
    <name type="scientific">Nocardioides kribbensis</name>
    <dbReference type="NCBI Taxonomy" id="305517"/>
    <lineage>
        <taxon>Bacteria</taxon>
        <taxon>Bacillati</taxon>
        <taxon>Actinomycetota</taxon>
        <taxon>Actinomycetes</taxon>
        <taxon>Propionibacteriales</taxon>
        <taxon>Nocardioidaceae</taxon>
        <taxon>Nocardioides</taxon>
    </lineage>
</organism>
<evidence type="ECO:0000313" key="9">
    <source>
        <dbReference type="Proteomes" id="UP001482520"/>
    </source>
</evidence>
<evidence type="ECO:0000256" key="5">
    <source>
        <dbReference type="SAM" id="MobiDB-lite"/>
    </source>
</evidence>
<feature type="transmembrane region" description="Helical" evidence="6">
    <location>
        <begin position="44"/>
        <end position="63"/>
    </location>
</feature>
<keyword evidence="4 6" id="KW-0472">Membrane</keyword>
<evidence type="ECO:0000256" key="2">
    <source>
        <dbReference type="ARBA" id="ARBA00022692"/>
    </source>
</evidence>
<dbReference type="EMBL" id="JBEGDP010000006">
    <property type="protein sequence ID" value="MEQ7847121.1"/>
    <property type="molecule type" value="Genomic_DNA"/>
</dbReference>
<feature type="transmembrane region" description="Helical" evidence="6">
    <location>
        <begin position="83"/>
        <end position="106"/>
    </location>
</feature>
<dbReference type="Proteomes" id="UP001482520">
    <property type="component" value="Unassembled WGS sequence"/>
</dbReference>
<dbReference type="RefSeq" id="WP_251535504.1">
    <property type="nucleotide sequence ID" value="NZ_JBEGDP010000006.1"/>
</dbReference>
<accession>A0ABV1NX71</accession>
<evidence type="ECO:0000256" key="1">
    <source>
        <dbReference type="ARBA" id="ARBA00022475"/>
    </source>
</evidence>
<evidence type="ECO:0000313" key="8">
    <source>
        <dbReference type="EMBL" id="MEQ7847121.1"/>
    </source>
</evidence>
<feature type="region of interest" description="Disordered" evidence="5">
    <location>
        <begin position="1"/>
        <end position="38"/>
    </location>
</feature>
<proteinExistence type="predicted"/>
<feature type="domain" description="Lipopolysaccharide assembly protein A" evidence="7">
    <location>
        <begin position="64"/>
        <end position="116"/>
    </location>
</feature>
<gene>
    <name evidence="8" type="ORF">V6R90_07500</name>
</gene>
<dbReference type="InterPro" id="IPR010445">
    <property type="entry name" value="LapA_dom"/>
</dbReference>
<keyword evidence="3 6" id="KW-1133">Transmembrane helix</keyword>
<evidence type="ECO:0000256" key="3">
    <source>
        <dbReference type="ARBA" id="ARBA00022989"/>
    </source>
</evidence>
<keyword evidence="9" id="KW-1185">Reference proteome</keyword>
<evidence type="ECO:0000256" key="4">
    <source>
        <dbReference type="ARBA" id="ARBA00023136"/>
    </source>
</evidence>
<protein>
    <submittedName>
        <fullName evidence="8">Lipopolysaccharide assembly protein LapA domain-containing protein</fullName>
    </submittedName>
</protein>
<sequence>MSTQSHEPTAGDHGGPGTDPTPTPTDTGSSRHEDPLRGSRTSGLWVAVIASIVVLVLLVVFIMQNTERVTVAFLPWEAELPQAAALLIAAAAGMLLAGIVGSMRILQLRRRVKREVKVNRKG</sequence>